<keyword evidence="2" id="KW-1185">Reference proteome</keyword>
<evidence type="ECO:0000313" key="1">
    <source>
        <dbReference type="EMBL" id="QTH72317.1"/>
    </source>
</evidence>
<dbReference type="Proteomes" id="UP000664904">
    <property type="component" value="Chromosome"/>
</dbReference>
<dbReference type="KEGG" id="pxi:J5O05_05490"/>
<dbReference type="AlphaFoldDB" id="A0A975DIG0"/>
<gene>
    <name evidence="1" type="ORF">J5O05_05490</name>
</gene>
<dbReference type="RefSeq" id="WP_208843942.1">
    <property type="nucleotide sequence ID" value="NZ_CP072133.1"/>
</dbReference>
<organism evidence="1 2">
    <name type="scientific">Pseudoalteromonas xiamenensis</name>
    <dbReference type="NCBI Taxonomy" id="882626"/>
    <lineage>
        <taxon>Bacteria</taxon>
        <taxon>Pseudomonadati</taxon>
        <taxon>Pseudomonadota</taxon>
        <taxon>Gammaproteobacteria</taxon>
        <taxon>Alteromonadales</taxon>
        <taxon>Pseudoalteromonadaceae</taxon>
        <taxon>Pseudoalteromonas</taxon>
    </lineage>
</organism>
<proteinExistence type="predicted"/>
<accession>A0A975DIG0</accession>
<evidence type="ECO:0000313" key="2">
    <source>
        <dbReference type="Proteomes" id="UP000664904"/>
    </source>
</evidence>
<name>A0A975DIG0_9GAMM</name>
<dbReference type="EMBL" id="CP072133">
    <property type="protein sequence ID" value="QTH72317.1"/>
    <property type="molecule type" value="Genomic_DNA"/>
</dbReference>
<protein>
    <submittedName>
        <fullName evidence="1">Uncharacterized protein</fullName>
    </submittedName>
</protein>
<reference evidence="1" key="1">
    <citation type="submission" date="2021-03" db="EMBL/GenBank/DDBJ databases">
        <title>Complete Genome of Pseudoalteromonas xiamenensis STKMTI.2, a new potential marine bacterium producing anti-Vibrio compounds.</title>
        <authorList>
            <person name="Handayani D.P."/>
            <person name="Isnansetyo A."/>
            <person name="Istiqomah I."/>
            <person name="Jumina J."/>
        </authorList>
    </citation>
    <scope>NUCLEOTIDE SEQUENCE</scope>
    <source>
        <strain evidence="1">STKMTI.2</strain>
    </source>
</reference>
<sequence>MINFIRSFRKKYQPSPNPEVLLTALDFKGAGRRNECFLNAFVAVNRFDEVEKYVLGYVYFKSDVESSPQEHAWVKVGDCYHDPTIQPESQSRRFRYSPVFELSNEEVKQIIYSQHTQEEQELIKKGEFPFEPPTIREVVEHNKALQRTSR</sequence>